<evidence type="ECO:0000256" key="6">
    <source>
        <dbReference type="PIRSR" id="PIRSR609283-1"/>
    </source>
</evidence>
<evidence type="ECO:0000256" key="4">
    <source>
        <dbReference type="ARBA" id="ARBA00022837"/>
    </source>
</evidence>
<feature type="binding site" evidence="6">
    <location>
        <position position="78"/>
    </location>
    <ligand>
        <name>Ca(2+)</name>
        <dbReference type="ChEBI" id="CHEBI:29108"/>
    </ligand>
</feature>
<dbReference type="InterPro" id="IPR009283">
    <property type="entry name" value="Apyrase"/>
</dbReference>
<dbReference type="OrthoDB" id="25028at2759"/>
<dbReference type="PANTHER" id="PTHR13023:SF3">
    <property type="entry name" value="SOLUBLE CALCIUM-ACTIVATED NUCLEOTIDASE 1"/>
    <property type="match status" value="1"/>
</dbReference>
<keyword evidence="8" id="KW-1185">Reference proteome</keyword>
<dbReference type="AlphaFoldDB" id="A0A7J7JY90"/>
<dbReference type="EMBL" id="VXIV02001680">
    <property type="protein sequence ID" value="KAF6030694.1"/>
    <property type="molecule type" value="Genomic_DNA"/>
</dbReference>
<reference evidence="7" key="1">
    <citation type="submission" date="2020-06" db="EMBL/GenBank/DDBJ databases">
        <title>Draft genome of Bugula neritina, a colonial animal packing powerful symbionts and potential medicines.</title>
        <authorList>
            <person name="Rayko M."/>
        </authorList>
    </citation>
    <scope>NUCLEOTIDE SEQUENCE [LARGE SCALE GENOMIC DNA]</scope>
    <source>
        <strain evidence="7">Kwan_BN1</strain>
    </source>
</reference>
<dbReference type="GO" id="GO:0005509">
    <property type="term" value="F:calcium ion binding"/>
    <property type="evidence" value="ECO:0007669"/>
    <property type="project" value="InterPro"/>
</dbReference>
<organism evidence="7 8">
    <name type="scientific">Bugula neritina</name>
    <name type="common">Brown bryozoan</name>
    <name type="synonym">Sertularia neritina</name>
    <dbReference type="NCBI Taxonomy" id="10212"/>
    <lineage>
        <taxon>Eukaryota</taxon>
        <taxon>Metazoa</taxon>
        <taxon>Spiralia</taxon>
        <taxon>Lophotrochozoa</taxon>
        <taxon>Bryozoa</taxon>
        <taxon>Gymnolaemata</taxon>
        <taxon>Cheilostomatida</taxon>
        <taxon>Flustrina</taxon>
        <taxon>Buguloidea</taxon>
        <taxon>Bugulidae</taxon>
        <taxon>Bugula</taxon>
    </lineage>
</organism>
<comment type="cofactor">
    <cofactor evidence="1 6">
        <name>Ca(2+)</name>
        <dbReference type="ChEBI" id="CHEBI:29108"/>
    </cofactor>
</comment>
<keyword evidence="2 6" id="KW-0479">Metal-binding</keyword>
<comment type="similarity">
    <text evidence="5">Belongs to the apyrase family.</text>
</comment>
<proteinExistence type="inferred from homology"/>
<gene>
    <name evidence="7" type="ORF">EB796_010993</name>
</gene>
<accession>A0A7J7JY90</accession>
<dbReference type="Proteomes" id="UP000593567">
    <property type="component" value="Unassembled WGS sequence"/>
</dbReference>
<keyword evidence="3" id="KW-0378">Hydrolase</keyword>
<dbReference type="InterPro" id="IPR036258">
    <property type="entry name" value="Apyrase_sf"/>
</dbReference>
<dbReference type="GO" id="GO:0030166">
    <property type="term" value="P:proteoglycan biosynthetic process"/>
    <property type="evidence" value="ECO:0007669"/>
    <property type="project" value="TreeGrafter"/>
</dbReference>
<dbReference type="PANTHER" id="PTHR13023">
    <property type="entry name" value="APYRASE"/>
    <property type="match status" value="1"/>
</dbReference>
<evidence type="ECO:0000313" key="7">
    <source>
        <dbReference type="EMBL" id="KAF6030694.1"/>
    </source>
</evidence>
<dbReference type="Pfam" id="PF06079">
    <property type="entry name" value="Apyrase"/>
    <property type="match status" value="1"/>
</dbReference>
<dbReference type="GO" id="GO:0004382">
    <property type="term" value="F:GDP phosphatase activity"/>
    <property type="evidence" value="ECO:0007669"/>
    <property type="project" value="TreeGrafter"/>
</dbReference>
<dbReference type="Gene3D" id="2.120.10.100">
    <property type="entry name" value="Apyrase"/>
    <property type="match status" value="1"/>
</dbReference>
<protein>
    <submittedName>
        <fullName evidence="7">CANT1</fullName>
    </submittedName>
</protein>
<keyword evidence="4 6" id="KW-0106">Calcium</keyword>
<evidence type="ECO:0000256" key="2">
    <source>
        <dbReference type="ARBA" id="ARBA00022723"/>
    </source>
</evidence>
<comment type="caution">
    <text evidence="7">The sequence shown here is derived from an EMBL/GenBank/DDBJ whole genome shotgun (WGS) entry which is preliminary data.</text>
</comment>
<evidence type="ECO:0000256" key="3">
    <source>
        <dbReference type="ARBA" id="ARBA00022801"/>
    </source>
</evidence>
<sequence>MKQAAGITSPGYVIHESGVWSNVHKKWYFLPRRMSSEQYDDKLDERRATNTLIVCDEMFEKITVVKPFGPSSLTHGFSSFKFIPGTNDKYIVALKSEEDDGKTASYIMVLDISGNLIMPEVQLPGNYKYEGVEFI</sequence>
<evidence type="ECO:0000313" key="8">
    <source>
        <dbReference type="Proteomes" id="UP000593567"/>
    </source>
</evidence>
<dbReference type="SUPFAM" id="SSF101887">
    <property type="entry name" value="Apyrase"/>
    <property type="match status" value="1"/>
</dbReference>
<evidence type="ECO:0000256" key="1">
    <source>
        <dbReference type="ARBA" id="ARBA00001913"/>
    </source>
</evidence>
<dbReference type="GO" id="GO:0045134">
    <property type="term" value="F:UDP phosphatase activity"/>
    <property type="evidence" value="ECO:0007669"/>
    <property type="project" value="TreeGrafter"/>
</dbReference>
<feature type="binding site" evidence="6">
    <location>
        <position position="130"/>
    </location>
    <ligand>
        <name>Ca(2+)</name>
        <dbReference type="ChEBI" id="CHEBI:29108"/>
    </ligand>
</feature>
<feature type="binding site" evidence="6">
    <location>
        <position position="16"/>
    </location>
    <ligand>
        <name>Ca(2+)</name>
        <dbReference type="ChEBI" id="CHEBI:29108"/>
    </ligand>
</feature>
<name>A0A7J7JY90_BUGNE</name>
<evidence type="ECO:0000256" key="5">
    <source>
        <dbReference type="ARBA" id="ARBA00025738"/>
    </source>
</evidence>